<evidence type="ECO:0000313" key="1">
    <source>
        <dbReference type="EMBL" id="SDC56774.1"/>
    </source>
</evidence>
<reference evidence="2" key="1">
    <citation type="submission" date="2016-09" db="EMBL/GenBank/DDBJ databases">
        <authorList>
            <person name="Varghese N."/>
            <person name="Submissions S."/>
        </authorList>
    </citation>
    <scope>NUCLEOTIDE SEQUENCE [LARGE SCALE GENOMIC DNA]</scope>
    <source>
        <strain evidence="2">25nlg</strain>
    </source>
</reference>
<dbReference type="RefSeq" id="WP_090776372.1">
    <property type="nucleotide sequence ID" value="NZ_FMYM01000010.1"/>
</dbReference>
<accession>A0A1G6MNG1</accession>
<proteinExistence type="predicted"/>
<dbReference type="EMBL" id="FMYM01000010">
    <property type="protein sequence ID" value="SDC56774.1"/>
    <property type="molecule type" value="Genomic_DNA"/>
</dbReference>
<evidence type="ECO:0008006" key="3">
    <source>
        <dbReference type="Google" id="ProtNLM"/>
    </source>
</evidence>
<gene>
    <name evidence="1" type="ORF">SAMN05421737_11079</name>
</gene>
<organism evidence="1 2">
    <name type="scientific">Shouchella lonarensis</name>
    <dbReference type="NCBI Taxonomy" id="1464122"/>
    <lineage>
        <taxon>Bacteria</taxon>
        <taxon>Bacillati</taxon>
        <taxon>Bacillota</taxon>
        <taxon>Bacilli</taxon>
        <taxon>Bacillales</taxon>
        <taxon>Bacillaceae</taxon>
        <taxon>Shouchella</taxon>
    </lineage>
</organism>
<dbReference type="PROSITE" id="PS51257">
    <property type="entry name" value="PROKAR_LIPOPROTEIN"/>
    <property type="match status" value="1"/>
</dbReference>
<name>A0A1G6MNG1_9BACI</name>
<dbReference type="Proteomes" id="UP000242662">
    <property type="component" value="Unassembled WGS sequence"/>
</dbReference>
<dbReference type="OrthoDB" id="2973100at2"/>
<keyword evidence="2" id="KW-1185">Reference proteome</keyword>
<protein>
    <recommendedName>
        <fullName evidence="3">Lipoprotein</fullName>
    </recommendedName>
</protein>
<dbReference type="AlphaFoldDB" id="A0A1G6MNG1"/>
<evidence type="ECO:0000313" key="2">
    <source>
        <dbReference type="Proteomes" id="UP000242662"/>
    </source>
</evidence>
<sequence length="204" mass="22281">MKKVVTIAATGLFILLSGCNTTDKQDEEKAQPESASTSDTVVKIEAAIAAPLSLEEALTDADLVAEVKIQEIVGEVEETLPKTIFSAEVTNVLKGKEEQKTIKLFQNGTKEIGFNDNELFSEGDTYVLFLNETSSSSEADYWIQGEETGMYKVSGDTLVKQALPYEALAPLEVQTLKSGSESDVQQVLDKNRFYELITEKGGNK</sequence>